<keyword evidence="1" id="KW-0812">Transmembrane</keyword>
<dbReference type="EMBL" id="CP046244">
    <property type="protein sequence ID" value="QGP93080.1"/>
    <property type="molecule type" value="Genomic_DNA"/>
</dbReference>
<dbReference type="OrthoDB" id="9766854at2"/>
<sequence length="201" mass="22064">MKNNRMTFVAAMIPAGVALNWVANYVVEALKIPLFLNNMGSIINAIVLGPIWGMVTGLLTNTILALTVRWTYFPFTVVGWVILLLAYMFFRIGWFRKVYLVIIGGVIDGVIASAASAVVATYVFGGFTGNTIDIFTAGLMAAGQKVFSASFLANLGPTVVDKAIQFWLVWIILKYFPNKYLPNAKEIKSLLTARSLEIGEE</sequence>
<proteinExistence type="predicted"/>
<evidence type="ECO:0000256" key="1">
    <source>
        <dbReference type="SAM" id="Phobius"/>
    </source>
</evidence>
<name>A0A6I5ZT48_9FIRM</name>
<dbReference type="Proteomes" id="UP000425916">
    <property type="component" value="Chromosome"/>
</dbReference>
<organism evidence="2 3">
    <name type="scientific">Neomoorella glycerini</name>
    <dbReference type="NCBI Taxonomy" id="55779"/>
    <lineage>
        <taxon>Bacteria</taxon>
        <taxon>Bacillati</taxon>
        <taxon>Bacillota</taxon>
        <taxon>Clostridia</taxon>
        <taxon>Neomoorellales</taxon>
        <taxon>Neomoorellaceae</taxon>
        <taxon>Neomoorella</taxon>
    </lineage>
</organism>
<gene>
    <name evidence="2" type="ORF">MGLY_24770</name>
</gene>
<accession>A0A6I5ZT48</accession>
<dbReference type="AlphaFoldDB" id="A0A6I5ZT48"/>
<protein>
    <recommendedName>
        <fullName evidence="4">ECF transporter S component</fullName>
    </recommendedName>
</protein>
<dbReference type="RefSeq" id="WP_156274252.1">
    <property type="nucleotide sequence ID" value="NZ_CP046244.1"/>
</dbReference>
<keyword evidence="3" id="KW-1185">Reference proteome</keyword>
<feature type="transmembrane region" description="Helical" evidence="1">
    <location>
        <begin position="39"/>
        <end position="60"/>
    </location>
</feature>
<keyword evidence="1" id="KW-1133">Transmembrane helix</keyword>
<keyword evidence="1" id="KW-0472">Membrane</keyword>
<dbReference type="Gene3D" id="1.10.1760.20">
    <property type="match status" value="1"/>
</dbReference>
<evidence type="ECO:0008006" key="4">
    <source>
        <dbReference type="Google" id="ProtNLM"/>
    </source>
</evidence>
<feature type="transmembrane region" description="Helical" evidence="1">
    <location>
        <begin position="72"/>
        <end position="92"/>
    </location>
</feature>
<reference evidence="2 3" key="1">
    <citation type="submission" date="2019-11" db="EMBL/GenBank/DDBJ databases">
        <title>Genome sequence of Moorella glycerini DSM11254.</title>
        <authorList>
            <person name="Poehlein A."/>
            <person name="Boeer T."/>
            <person name="Daniel R."/>
        </authorList>
    </citation>
    <scope>NUCLEOTIDE SEQUENCE [LARGE SCALE GENOMIC DNA]</scope>
    <source>
        <strain evidence="2 3">DSM 11254</strain>
    </source>
</reference>
<evidence type="ECO:0000313" key="2">
    <source>
        <dbReference type="EMBL" id="QGP93080.1"/>
    </source>
</evidence>
<evidence type="ECO:0000313" key="3">
    <source>
        <dbReference type="Proteomes" id="UP000425916"/>
    </source>
</evidence>
<feature type="transmembrane region" description="Helical" evidence="1">
    <location>
        <begin position="98"/>
        <end position="124"/>
    </location>
</feature>